<proteinExistence type="inferred from homology"/>
<comment type="cofactor">
    <cofactor evidence="10">
        <name>Zn(2+)</name>
        <dbReference type="ChEBI" id="CHEBI:29105"/>
    </cofactor>
    <text evidence="10">Binds 1 zinc ion per subunit.</text>
</comment>
<evidence type="ECO:0000256" key="1">
    <source>
        <dbReference type="ARBA" id="ARBA00022475"/>
    </source>
</evidence>
<organism evidence="12">
    <name type="scientific">Paraconexibacter sp. AEG42_29</name>
    <dbReference type="NCBI Taxonomy" id="2997339"/>
    <lineage>
        <taxon>Bacteria</taxon>
        <taxon>Bacillati</taxon>
        <taxon>Actinomycetota</taxon>
        <taxon>Thermoleophilia</taxon>
        <taxon>Solirubrobacterales</taxon>
        <taxon>Paraconexibacteraceae</taxon>
        <taxon>Paraconexibacter</taxon>
    </lineage>
</organism>
<accession>A0AAU7API6</accession>
<sequence>MSTTLPAEGYRLTGISPKAYEHPADRAATAALGSIPYLDKVVRRLIELGYERAMRAAYLGSSVRLSEAQLPDLWRQHNIAYATLDMPDVPPLYLTQYPSPNAAAIGASRPIVVLQSELVRLLDTSQQRAVLAHEAAHILSDHQLYRTALQILLRIGSTAIPLPVAPIRAALLEWSRASELTCDRAAALVVRDPLVVCRTLMVITAGAEAEKLDLDAFMRQGQEYAEPSSGLQKLTRLFLDLGVTHALPVKRVHELMAWVHSGEYDRIVAGEYRRREEPVSARAEAGGATDHYATKAKDAIAGAGATLQDSYAEASAALEGAGDKVAEWLRRRGADAGRQDDTD</sequence>
<name>A0AAU7API6_9ACTN</name>
<keyword evidence="8 10" id="KW-0482">Metalloprotease</keyword>
<dbReference type="GO" id="GO:0046872">
    <property type="term" value="F:metal ion binding"/>
    <property type="evidence" value="ECO:0007669"/>
    <property type="project" value="UniProtKB-KW"/>
</dbReference>
<dbReference type="GO" id="GO:0006508">
    <property type="term" value="P:proteolysis"/>
    <property type="evidence" value="ECO:0007669"/>
    <property type="project" value="UniProtKB-KW"/>
</dbReference>
<evidence type="ECO:0000256" key="10">
    <source>
        <dbReference type="RuleBase" id="RU003983"/>
    </source>
</evidence>
<evidence type="ECO:0000256" key="3">
    <source>
        <dbReference type="ARBA" id="ARBA00022692"/>
    </source>
</evidence>
<dbReference type="Pfam" id="PF01435">
    <property type="entry name" value="Peptidase_M48"/>
    <property type="match status" value="1"/>
</dbReference>
<feature type="domain" description="Peptidase M48" evidence="11">
    <location>
        <begin position="82"/>
        <end position="258"/>
    </location>
</feature>
<gene>
    <name evidence="12" type="primary">htpX_1</name>
    <name evidence="12" type="ORF">DSM112329_00239</name>
</gene>
<keyword evidence="6 10" id="KW-0862">Zinc</keyword>
<keyword evidence="4" id="KW-0479">Metal-binding</keyword>
<dbReference type="KEGG" id="parq:DSM112329_00239"/>
<evidence type="ECO:0000256" key="9">
    <source>
        <dbReference type="ARBA" id="ARBA00023136"/>
    </source>
</evidence>
<keyword evidence="9" id="KW-0472">Membrane</keyword>
<dbReference type="EMBL" id="CP114014">
    <property type="protein sequence ID" value="XAY03424.1"/>
    <property type="molecule type" value="Genomic_DNA"/>
</dbReference>
<evidence type="ECO:0000256" key="4">
    <source>
        <dbReference type="ARBA" id="ARBA00022723"/>
    </source>
</evidence>
<evidence type="ECO:0000256" key="7">
    <source>
        <dbReference type="ARBA" id="ARBA00022989"/>
    </source>
</evidence>
<dbReference type="InterPro" id="IPR001915">
    <property type="entry name" value="Peptidase_M48"/>
</dbReference>
<dbReference type="Gene3D" id="3.30.2010.10">
    <property type="entry name" value="Metalloproteases ('zincins'), catalytic domain"/>
    <property type="match status" value="1"/>
</dbReference>
<dbReference type="AlphaFoldDB" id="A0AAU7API6"/>
<dbReference type="GO" id="GO:0004222">
    <property type="term" value="F:metalloendopeptidase activity"/>
    <property type="evidence" value="ECO:0007669"/>
    <property type="project" value="InterPro"/>
</dbReference>
<evidence type="ECO:0000313" key="12">
    <source>
        <dbReference type="EMBL" id="XAY03424.1"/>
    </source>
</evidence>
<dbReference type="RefSeq" id="WP_354699981.1">
    <property type="nucleotide sequence ID" value="NZ_CP114014.1"/>
</dbReference>
<reference evidence="12" key="1">
    <citation type="submission" date="2022-12" db="EMBL/GenBank/DDBJ databases">
        <title>Paraconexibacter alkalitolerans sp. nov. and Baekduia alba sp. nov., isolated from soil and emended description of the genera Paraconexibacter (Chun et al., 2020) and Baekduia (An et al., 2020).</title>
        <authorList>
            <person name="Vieira S."/>
            <person name="Huber K.J."/>
            <person name="Geppert A."/>
            <person name="Wolf J."/>
            <person name="Neumann-Schaal M."/>
            <person name="Muesken M."/>
            <person name="Overmann J."/>
        </authorList>
    </citation>
    <scope>NUCLEOTIDE SEQUENCE</scope>
    <source>
        <strain evidence="12">AEG42_29</strain>
    </source>
</reference>
<keyword evidence="5 10" id="KW-0378">Hydrolase</keyword>
<evidence type="ECO:0000256" key="2">
    <source>
        <dbReference type="ARBA" id="ARBA00022670"/>
    </source>
</evidence>
<dbReference type="PANTHER" id="PTHR43221:SF3">
    <property type="entry name" value="SLL1280 PROTEIN"/>
    <property type="match status" value="1"/>
</dbReference>
<dbReference type="CDD" id="cd07325">
    <property type="entry name" value="M48_Ste24p_like"/>
    <property type="match status" value="1"/>
</dbReference>
<evidence type="ECO:0000259" key="11">
    <source>
        <dbReference type="Pfam" id="PF01435"/>
    </source>
</evidence>
<keyword evidence="7" id="KW-1133">Transmembrane helix</keyword>
<comment type="similarity">
    <text evidence="10">Belongs to the peptidase M48 family.</text>
</comment>
<evidence type="ECO:0000256" key="8">
    <source>
        <dbReference type="ARBA" id="ARBA00023049"/>
    </source>
</evidence>
<keyword evidence="2 10" id="KW-0645">Protease</keyword>
<dbReference type="InterPro" id="IPR050083">
    <property type="entry name" value="HtpX_protease"/>
</dbReference>
<keyword evidence="1" id="KW-1003">Cell membrane</keyword>
<dbReference type="EC" id="3.4.24.-" evidence="12"/>
<keyword evidence="3" id="KW-0812">Transmembrane</keyword>
<evidence type="ECO:0000256" key="5">
    <source>
        <dbReference type="ARBA" id="ARBA00022801"/>
    </source>
</evidence>
<protein>
    <submittedName>
        <fullName evidence="12">Protease HtpX</fullName>
        <ecNumber evidence="12">3.4.24.-</ecNumber>
    </submittedName>
</protein>
<evidence type="ECO:0000256" key="6">
    <source>
        <dbReference type="ARBA" id="ARBA00022833"/>
    </source>
</evidence>
<dbReference type="PANTHER" id="PTHR43221">
    <property type="entry name" value="PROTEASE HTPX"/>
    <property type="match status" value="1"/>
</dbReference>